<sequence length="591" mass="63029">MIQIRSGSIIVIILLGMFFFCTAVSDENEIPLNNSQTHGFPDEQDINSFDNPTESGDDSPIIVNAQPVGEQAGWVSVNSIPSGARVMFDGLDQGITPVQVRVITTESPFHQIFLSMDGYQDWSTSLSENPGPGETIPINAYLVPIIPTQTPTITSTPTLPPTFIPTVTPSPTLIGPDYGWVSIDSIPQGAEVTFDGVFQGSAPALIQVYTTGTPSHQILVRMAGYYDYISSLSRNPGPGETIPITARLVPEAEYGSIKVTSTPSQSLVILDGGNQDLTPCTFSDITPGIHYLKITKDGYQPYSTEARVTSAGITPVNIQLNPVVRTGTLYVTSDPSGADILMDGIYQGQTPYTLSAYEGYHDITLKLSGYQTWKSGVTIYPGEQDRISGTLTPQQQTSGSVQVASIPGNSAVFLNGNYYGLTPVSGYLDIPDLTPGSYAISITHPQNQDYNGIVKITGGQVSTVNIALQGAIRPSAINGTLSVNSHPSGAYVFLDNILRGMTPVMLPSVLPGTYTVTLRMNDYHDAVRPVTITGGSTTDLMIDMIPVTPVPTEPVHTSEPTPTNTPVSVLTSLSGVIIVLLIAGYAGRIHK</sequence>
<protein>
    <recommendedName>
        <fullName evidence="3">PEGA domain-containing protein</fullName>
    </recommendedName>
</protein>
<keyword evidence="2" id="KW-0812">Transmembrane</keyword>
<name>A0A2V2NI55_9EURY</name>
<proteinExistence type="predicted"/>
<accession>A0A2V2NI55</accession>
<dbReference type="Pfam" id="PF08308">
    <property type="entry name" value="PEGA"/>
    <property type="match status" value="6"/>
</dbReference>
<feature type="domain" description="PEGA" evidence="3">
    <location>
        <begin position="327"/>
        <end position="394"/>
    </location>
</feature>
<dbReference type="PANTHER" id="PTHR36194">
    <property type="entry name" value="S-LAYER-LIKE PROTEIN"/>
    <property type="match status" value="1"/>
</dbReference>
<feature type="domain" description="PEGA" evidence="3">
    <location>
        <begin position="399"/>
        <end position="469"/>
    </location>
</feature>
<reference evidence="4 5" key="1">
    <citation type="submission" date="2018-05" db="EMBL/GenBank/DDBJ databases">
        <title>Draft genome of Methanospirillum stamsii Pt1.</title>
        <authorList>
            <person name="Dueholm M.S."/>
            <person name="Nielsen P.H."/>
            <person name="Bakmann L.F."/>
            <person name="Otzen D.E."/>
        </authorList>
    </citation>
    <scope>NUCLEOTIDE SEQUENCE [LARGE SCALE GENOMIC DNA]</scope>
    <source>
        <strain evidence="4 5">Pt1</strain>
    </source>
</reference>
<dbReference type="RefSeq" id="WP_109939233.1">
    <property type="nucleotide sequence ID" value="NZ_CP176366.1"/>
</dbReference>
<feature type="region of interest" description="Disordered" evidence="1">
    <location>
        <begin position="34"/>
        <end position="59"/>
    </location>
</feature>
<dbReference type="AlphaFoldDB" id="A0A2V2NI55"/>
<dbReference type="Proteomes" id="UP000245934">
    <property type="component" value="Unassembled WGS sequence"/>
</dbReference>
<evidence type="ECO:0000259" key="3">
    <source>
        <dbReference type="Pfam" id="PF08308"/>
    </source>
</evidence>
<evidence type="ECO:0000256" key="2">
    <source>
        <dbReference type="SAM" id="Phobius"/>
    </source>
</evidence>
<dbReference type="OrthoDB" id="95942at2157"/>
<dbReference type="GeneID" id="97609184"/>
<dbReference type="InterPro" id="IPR013229">
    <property type="entry name" value="PEGA"/>
</dbReference>
<keyword evidence="2" id="KW-0472">Membrane</keyword>
<gene>
    <name evidence="4" type="ORF">DLD82_00965</name>
</gene>
<dbReference type="PANTHER" id="PTHR36194:SF1">
    <property type="entry name" value="S-LAYER-LIKE PROTEIN"/>
    <property type="match status" value="1"/>
</dbReference>
<evidence type="ECO:0000313" key="4">
    <source>
        <dbReference type="EMBL" id="PWR76097.1"/>
    </source>
</evidence>
<feature type="domain" description="PEGA" evidence="3">
    <location>
        <begin position="255"/>
        <end position="322"/>
    </location>
</feature>
<keyword evidence="2" id="KW-1133">Transmembrane helix</keyword>
<feature type="transmembrane region" description="Helical" evidence="2">
    <location>
        <begin position="567"/>
        <end position="587"/>
    </location>
</feature>
<feature type="domain" description="PEGA" evidence="3">
    <location>
        <begin position="479"/>
        <end position="542"/>
    </location>
</feature>
<keyword evidence="5" id="KW-1185">Reference proteome</keyword>
<dbReference type="EMBL" id="QGMZ01000004">
    <property type="protein sequence ID" value="PWR76097.1"/>
    <property type="molecule type" value="Genomic_DNA"/>
</dbReference>
<organism evidence="4 5">
    <name type="scientific">Methanospirillum stamsii</name>
    <dbReference type="NCBI Taxonomy" id="1277351"/>
    <lineage>
        <taxon>Archaea</taxon>
        <taxon>Methanobacteriati</taxon>
        <taxon>Methanobacteriota</taxon>
        <taxon>Stenosarchaea group</taxon>
        <taxon>Methanomicrobia</taxon>
        <taxon>Methanomicrobiales</taxon>
        <taxon>Methanospirillaceae</taxon>
        <taxon>Methanospirillum</taxon>
    </lineage>
</organism>
<evidence type="ECO:0000256" key="1">
    <source>
        <dbReference type="SAM" id="MobiDB-lite"/>
    </source>
</evidence>
<comment type="caution">
    <text evidence="4">The sequence shown here is derived from an EMBL/GenBank/DDBJ whole genome shotgun (WGS) entry which is preliminary data.</text>
</comment>
<feature type="domain" description="PEGA" evidence="3">
    <location>
        <begin position="181"/>
        <end position="249"/>
    </location>
</feature>
<feature type="domain" description="PEGA" evidence="3">
    <location>
        <begin position="75"/>
        <end position="129"/>
    </location>
</feature>
<evidence type="ECO:0000313" key="5">
    <source>
        <dbReference type="Proteomes" id="UP000245934"/>
    </source>
</evidence>
<dbReference type="Gene3D" id="2.60.40.1120">
    <property type="entry name" value="Carboxypeptidase-like, regulatory domain"/>
    <property type="match status" value="2"/>
</dbReference>